<dbReference type="SMART" id="SM00257">
    <property type="entry name" value="LysM"/>
    <property type="match status" value="1"/>
</dbReference>
<feature type="region of interest" description="Disordered" evidence="1">
    <location>
        <begin position="167"/>
        <end position="195"/>
    </location>
</feature>
<dbReference type="PANTHER" id="PTHR20932:SF8">
    <property type="entry name" value="LD22649P"/>
    <property type="match status" value="1"/>
</dbReference>
<dbReference type="PROSITE" id="PS51782">
    <property type="entry name" value="LYSM"/>
    <property type="match status" value="1"/>
</dbReference>
<dbReference type="InterPro" id="IPR045030">
    <property type="entry name" value="LYSM1-4"/>
</dbReference>
<dbReference type="Gene3D" id="3.10.350.10">
    <property type="entry name" value="LysM domain"/>
    <property type="match status" value="1"/>
</dbReference>
<dbReference type="Pfam" id="PF01476">
    <property type="entry name" value="LysM"/>
    <property type="match status" value="1"/>
</dbReference>
<accession>A0AAQ4EUV0</accession>
<feature type="domain" description="LysM" evidence="2">
    <location>
        <begin position="113"/>
        <end position="157"/>
    </location>
</feature>
<dbReference type="AlphaFoldDB" id="A0AAQ4EUV0"/>
<dbReference type="Proteomes" id="UP001321473">
    <property type="component" value="Unassembled WGS sequence"/>
</dbReference>
<organism evidence="3 4">
    <name type="scientific">Amblyomma americanum</name>
    <name type="common">Lone star tick</name>
    <dbReference type="NCBI Taxonomy" id="6943"/>
    <lineage>
        <taxon>Eukaryota</taxon>
        <taxon>Metazoa</taxon>
        <taxon>Ecdysozoa</taxon>
        <taxon>Arthropoda</taxon>
        <taxon>Chelicerata</taxon>
        <taxon>Arachnida</taxon>
        <taxon>Acari</taxon>
        <taxon>Parasitiformes</taxon>
        <taxon>Ixodida</taxon>
        <taxon>Ixodoidea</taxon>
        <taxon>Ixodidae</taxon>
        <taxon>Amblyomminae</taxon>
        <taxon>Amblyomma</taxon>
    </lineage>
</organism>
<evidence type="ECO:0000259" key="2">
    <source>
        <dbReference type="PROSITE" id="PS51782"/>
    </source>
</evidence>
<dbReference type="InterPro" id="IPR018392">
    <property type="entry name" value="LysM"/>
</dbReference>
<gene>
    <name evidence="3" type="ORF">V5799_020312</name>
</gene>
<dbReference type="EMBL" id="JARKHS020010852">
    <property type="protein sequence ID" value="KAK8778348.1"/>
    <property type="molecule type" value="Genomic_DNA"/>
</dbReference>
<protein>
    <recommendedName>
        <fullName evidence="2">LysM domain-containing protein</fullName>
    </recommendedName>
</protein>
<evidence type="ECO:0000256" key="1">
    <source>
        <dbReference type="SAM" id="MobiDB-lite"/>
    </source>
</evidence>
<evidence type="ECO:0000313" key="4">
    <source>
        <dbReference type="Proteomes" id="UP001321473"/>
    </source>
</evidence>
<reference evidence="3 4" key="1">
    <citation type="journal article" date="2023" name="Arcadia Sci">
        <title>De novo assembly of a long-read Amblyomma americanum tick genome.</title>
        <authorList>
            <person name="Chou S."/>
            <person name="Poskanzer K.E."/>
            <person name="Rollins M."/>
            <person name="Thuy-Boun P.S."/>
        </authorList>
    </citation>
    <scope>NUCLEOTIDE SEQUENCE [LARGE SCALE GENOMIC DNA]</scope>
    <source>
        <strain evidence="3">F_SG_1</strain>
        <tissue evidence="3">Salivary glands</tissue>
    </source>
</reference>
<dbReference type="SUPFAM" id="SSF54106">
    <property type="entry name" value="LysM domain"/>
    <property type="match status" value="1"/>
</dbReference>
<dbReference type="CDD" id="cd00118">
    <property type="entry name" value="LysM"/>
    <property type="match status" value="1"/>
</dbReference>
<dbReference type="PANTHER" id="PTHR20932">
    <property type="entry name" value="LYSM AND PUTATIVE PEPTIDOGLYCAN-BINDING DOMAIN-CONTAINING PROTEIN"/>
    <property type="match status" value="1"/>
</dbReference>
<proteinExistence type="predicted"/>
<sequence>MNRLTIKFCGSISLWLHFLNVARRKLSALGVKVVNRKIILLLSASLFKKLLHSIACKYKILLKHFTAVPTLKVDSGVMSASGGNETALLGSFARKQVKYGSTCKYVSRSGKTIKHIVQPSDTLQGIALRYGVTTEELKRANRLWTSDSLFLRTWLAVPVLEAGPAVSGASVSGGGDTNGGGGAGPEDPPLQPDESIADFLGRIDSSIAQSRNQLRLLSDSRYDECGLEEPPQSGVAARDSAPAPVVMTRQVKHSLQRHERDHEEIFQL</sequence>
<comment type="caution">
    <text evidence="3">The sequence shown here is derived from an EMBL/GenBank/DDBJ whole genome shotgun (WGS) entry which is preliminary data.</text>
</comment>
<keyword evidence="4" id="KW-1185">Reference proteome</keyword>
<dbReference type="InterPro" id="IPR036779">
    <property type="entry name" value="LysM_dom_sf"/>
</dbReference>
<feature type="compositionally biased region" description="Gly residues" evidence="1">
    <location>
        <begin position="171"/>
        <end position="184"/>
    </location>
</feature>
<evidence type="ECO:0000313" key="3">
    <source>
        <dbReference type="EMBL" id="KAK8778348.1"/>
    </source>
</evidence>
<name>A0AAQ4EUV0_AMBAM</name>